<evidence type="ECO:0000256" key="6">
    <source>
        <dbReference type="ARBA" id="ARBA00022763"/>
    </source>
</evidence>
<evidence type="ECO:0000256" key="5">
    <source>
        <dbReference type="ARBA" id="ARBA00022723"/>
    </source>
</evidence>
<dbReference type="CDD" id="cd08966">
    <property type="entry name" value="EcFpg-like_N"/>
    <property type="match status" value="1"/>
</dbReference>
<keyword evidence="9" id="KW-0862">Zinc</keyword>
<dbReference type="NCBIfam" id="TIGR00577">
    <property type="entry name" value="fpg"/>
    <property type="match status" value="1"/>
</dbReference>
<dbReference type="GO" id="GO:0003684">
    <property type="term" value="F:damaged DNA binding"/>
    <property type="evidence" value="ECO:0007669"/>
    <property type="project" value="InterPro"/>
</dbReference>
<evidence type="ECO:0000256" key="11">
    <source>
        <dbReference type="ARBA" id="ARBA00023204"/>
    </source>
</evidence>
<organism evidence="20">
    <name type="scientific">freshwater metagenome</name>
    <dbReference type="NCBI Taxonomy" id="449393"/>
    <lineage>
        <taxon>unclassified sequences</taxon>
        <taxon>metagenomes</taxon>
        <taxon>ecological metagenomes</taxon>
    </lineage>
</organism>
<dbReference type="InterPro" id="IPR012319">
    <property type="entry name" value="FPG_cat"/>
</dbReference>
<evidence type="ECO:0000256" key="13">
    <source>
        <dbReference type="ARBA" id="ARBA00023268"/>
    </source>
</evidence>
<dbReference type="GO" id="GO:0034039">
    <property type="term" value="F:8-oxo-7,8-dihydroguanine DNA N-glycosylase activity"/>
    <property type="evidence" value="ECO:0007669"/>
    <property type="project" value="TreeGrafter"/>
</dbReference>
<proteinExistence type="inferred from homology"/>
<name>A0A6J7HXK1_9ZZZZ</name>
<sequence length="266" mass="29380">MPELPEVETIRRQLAPRLAGRLILDARAHESAKFASAVAARGARIGEVQRRGKYLLFALDNDHELIVHLGMTGMLRIAEPGVTDQYVRAAWDLDDGAVLEYRDVRRFGRIAVVPRGSYASLPTLAAQGPEPFDDAFTPQQLWTALGTSTARVKTQLLSQRPVAGVGNIYADEALWRSRVHPASRHVTKPQAARLHEAVRHVLAQGIDNGGTTLRDYRNFEGGRGENQFALACYGRGDEPCLRCATPLRRTVIDARGTTFCGTCQRR</sequence>
<evidence type="ECO:0000256" key="7">
    <source>
        <dbReference type="ARBA" id="ARBA00022771"/>
    </source>
</evidence>
<keyword evidence="7" id="KW-0863">Zinc-finger</keyword>
<dbReference type="SUPFAM" id="SSF57716">
    <property type="entry name" value="Glucocorticoid receptor-like (DNA-binding domain)"/>
    <property type="match status" value="1"/>
</dbReference>
<dbReference type="PROSITE" id="PS51066">
    <property type="entry name" value="ZF_FPG_2"/>
    <property type="match status" value="1"/>
</dbReference>
<dbReference type="InterPro" id="IPR010979">
    <property type="entry name" value="Ribosomal_uS13-like_H2TH"/>
</dbReference>
<evidence type="ECO:0000256" key="10">
    <source>
        <dbReference type="ARBA" id="ARBA00023125"/>
    </source>
</evidence>
<dbReference type="PROSITE" id="PS51068">
    <property type="entry name" value="FPG_CAT"/>
    <property type="match status" value="1"/>
</dbReference>
<evidence type="ECO:0000256" key="2">
    <source>
        <dbReference type="ARBA" id="ARBA00001947"/>
    </source>
</evidence>
<evidence type="ECO:0000256" key="12">
    <source>
        <dbReference type="ARBA" id="ARBA00023239"/>
    </source>
</evidence>
<reference evidence="20" key="1">
    <citation type="submission" date="2020-05" db="EMBL/GenBank/DDBJ databases">
        <authorList>
            <person name="Chiriac C."/>
            <person name="Salcher M."/>
            <person name="Ghai R."/>
            <person name="Kavagutti S V."/>
        </authorList>
    </citation>
    <scope>NUCLEOTIDE SEQUENCE</scope>
</reference>
<evidence type="ECO:0000313" key="19">
    <source>
        <dbReference type="EMBL" id="CAB4835809.1"/>
    </source>
</evidence>
<dbReference type="SUPFAM" id="SSF81624">
    <property type="entry name" value="N-terminal domain of MutM-like DNA repair proteins"/>
    <property type="match status" value="1"/>
</dbReference>
<keyword evidence="6" id="KW-0227">DNA damage</keyword>
<evidence type="ECO:0000313" key="21">
    <source>
        <dbReference type="EMBL" id="CAB5020661.1"/>
    </source>
</evidence>
<dbReference type="InterPro" id="IPR000214">
    <property type="entry name" value="Znf_DNA_glyclase/AP_lyase"/>
</dbReference>
<dbReference type="InterPro" id="IPR010663">
    <property type="entry name" value="Znf_FPG/IleRS"/>
</dbReference>
<evidence type="ECO:0000259" key="17">
    <source>
        <dbReference type="PROSITE" id="PS51068"/>
    </source>
</evidence>
<keyword evidence="13" id="KW-0511">Multifunctional enzyme</keyword>
<dbReference type="SMART" id="SM00898">
    <property type="entry name" value="Fapy_DNA_glyco"/>
    <property type="match status" value="1"/>
</dbReference>
<comment type="similarity">
    <text evidence="3">Belongs to the FPG family.</text>
</comment>
<keyword evidence="10" id="KW-0238">DNA-binding</keyword>
<keyword evidence="11" id="KW-0234">DNA repair</keyword>
<comment type="subunit">
    <text evidence="4">Monomer.</text>
</comment>
<dbReference type="PANTHER" id="PTHR22993:SF9">
    <property type="entry name" value="FORMAMIDOPYRIMIDINE-DNA GLYCOSYLASE"/>
    <property type="match status" value="1"/>
</dbReference>
<dbReference type="SMART" id="SM01232">
    <property type="entry name" value="H2TH"/>
    <property type="match status" value="1"/>
</dbReference>
<dbReference type="InterPro" id="IPR035937">
    <property type="entry name" value="FPG_N"/>
</dbReference>
<dbReference type="InterPro" id="IPR015887">
    <property type="entry name" value="DNA_glyclase_Znf_dom_DNA_BS"/>
</dbReference>
<comment type="catalytic activity">
    <reaction evidence="1">
        <text>Hydrolysis of DNA containing ring-opened 7-methylguanine residues, releasing 2,6-diamino-4-hydroxy-5-(N-methyl)formamidopyrimidine.</text>
        <dbReference type="EC" id="3.2.2.23"/>
    </reaction>
</comment>
<evidence type="ECO:0000256" key="15">
    <source>
        <dbReference type="ARBA" id="ARBA00044632"/>
    </source>
</evidence>
<dbReference type="FunFam" id="1.10.8.50:FF:000003">
    <property type="entry name" value="Formamidopyrimidine-DNA glycosylase"/>
    <property type="match status" value="1"/>
</dbReference>
<keyword evidence="5" id="KW-0479">Metal-binding</keyword>
<gene>
    <name evidence="18" type="ORF">UFOPK2754_02400</name>
    <name evidence="19" type="ORF">UFOPK3139_02637</name>
    <name evidence="20" type="ORF">UFOPK3543_02152</name>
    <name evidence="21" type="ORF">UFOPK3967_02745</name>
</gene>
<keyword evidence="14" id="KW-0326">Glycosidase</keyword>
<dbReference type="PANTHER" id="PTHR22993">
    <property type="entry name" value="FORMAMIDOPYRIMIDINE-DNA GLYCOSYLASE"/>
    <property type="match status" value="1"/>
</dbReference>
<dbReference type="InterPro" id="IPR020629">
    <property type="entry name" value="FPG_Glyclase"/>
</dbReference>
<dbReference type="Pfam" id="PF06831">
    <property type="entry name" value="H2TH"/>
    <property type="match status" value="1"/>
</dbReference>
<dbReference type="AlphaFoldDB" id="A0A6J7HXK1"/>
<evidence type="ECO:0000313" key="20">
    <source>
        <dbReference type="EMBL" id="CAB4922210.1"/>
    </source>
</evidence>
<dbReference type="SUPFAM" id="SSF46946">
    <property type="entry name" value="S13-like H2TH domain"/>
    <property type="match status" value="1"/>
</dbReference>
<dbReference type="Pfam" id="PF06827">
    <property type="entry name" value="zf-FPG_IleRS"/>
    <property type="match status" value="1"/>
</dbReference>
<dbReference type="Pfam" id="PF01149">
    <property type="entry name" value="Fapy_DNA_glyco"/>
    <property type="match status" value="1"/>
</dbReference>
<feature type="domain" description="FPG-type" evidence="16">
    <location>
        <begin position="231"/>
        <end position="265"/>
    </location>
</feature>
<keyword evidence="12" id="KW-0456">Lyase</keyword>
<dbReference type="NCBIfam" id="NF002211">
    <property type="entry name" value="PRK01103.1"/>
    <property type="match status" value="1"/>
</dbReference>
<dbReference type="GO" id="GO:0140078">
    <property type="term" value="F:class I DNA-(apurinic or apyrimidinic site) endonuclease activity"/>
    <property type="evidence" value="ECO:0007669"/>
    <property type="project" value="UniProtKB-EC"/>
</dbReference>
<dbReference type="EMBL" id="CAFABA010000145">
    <property type="protein sequence ID" value="CAB4835809.1"/>
    <property type="molecule type" value="Genomic_DNA"/>
</dbReference>
<dbReference type="GO" id="GO:0006284">
    <property type="term" value="P:base-excision repair"/>
    <property type="evidence" value="ECO:0007669"/>
    <property type="project" value="InterPro"/>
</dbReference>
<dbReference type="EMBL" id="CAEZYR010000106">
    <property type="protein sequence ID" value="CAB4760803.1"/>
    <property type="molecule type" value="Genomic_DNA"/>
</dbReference>
<comment type="catalytic activity">
    <reaction evidence="15">
        <text>2'-deoxyribonucleotide-(2'-deoxyribose 5'-phosphate)-2'-deoxyribonucleotide-DNA = a 3'-end 2'-deoxyribonucleotide-(2,3-dehydro-2,3-deoxyribose 5'-phosphate)-DNA + a 5'-end 5'-phospho-2'-deoxyribonucleoside-DNA + H(+)</text>
        <dbReference type="Rhea" id="RHEA:66592"/>
        <dbReference type="Rhea" id="RHEA-COMP:13180"/>
        <dbReference type="Rhea" id="RHEA-COMP:16897"/>
        <dbReference type="Rhea" id="RHEA-COMP:17067"/>
        <dbReference type="ChEBI" id="CHEBI:15378"/>
        <dbReference type="ChEBI" id="CHEBI:136412"/>
        <dbReference type="ChEBI" id="CHEBI:157695"/>
        <dbReference type="ChEBI" id="CHEBI:167181"/>
        <dbReference type="EC" id="4.2.99.18"/>
    </reaction>
</comment>
<evidence type="ECO:0000256" key="8">
    <source>
        <dbReference type="ARBA" id="ARBA00022801"/>
    </source>
</evidence>
<evidence type="ECO:0000259" key="16">
    <source>
        <dbReference type="PROSITE" id="PS51066"/>
    </source>
</evidence>
<evidence type="ECO:0000313" key="18">
    <source>
        <dbReference type="EMBL" id="CAB4760803.1"/>
    </source>
</evidence>
<keyword evidence="8" id="KW-0378">Hydrolase</keyword>
<evidence type="ECO:0000256" key="3">
    <source>
        <dbReference type="ARBA" id="ARBA00009409"/>
    </source>
</evidence>
<comment type="cofactor">
    <cofactor evidence="2">
        <name>Zn(2+)</name>
        <dbReference type="ChEBI" id="CHEBI:29105"/>
    </cofactor>
</comment>
<feature type="domain" description="Formamidopyrimidine-DNA glycosylase catalytic" evidence="17">
    <location>
        <begin position="2"/>
        <end position="108"/>
    </location>
</feature>
<dbReference type="EMBL" id="CAFBMH010000095">
    <property type="protein sequence ID" value="CAB4922210.1"/>
    <property type="molecule type" value="Genomic_DNA"/>
</dbReference>
<dbReference type="GO" id="GO:0008270">
    <property type="term" value="F:zinc ion binding"/>
    <property type="evidence" value="ECO:0007669"/>
    <property type="project" value="UniProtKB-KW"/>
</dbReference>
<protein>
    <submittedName>
        <fullName evidence="20">Unannotated protein</fullName>
    </submittedName>
</protein>
<evidence type="ECO:0000256" key="9">
    <source>
        <dbReference type="ARBA" id="ARBA00022833"/>
    </source>
</evidence>
<dbReference type="PROSITE" id="PS01242">
    <property type="entry name" value="ZF_FPG_1"/>
    <property type="match status" value="1"/>
</dbReference>
<evidence type="ECO:0000256" key="1">
    <source>
        <dbReference type="ARBA" id="ARBA00001668"/>
    </source>
</evidence>
<evidence type="ECO:0000256" key="4">
    <source>
        <dbReference type="ARBA" id="ARBA00011245"/>
    </source>
</evidence>
<dbReference type="InterPro" id="IPR015886">
    <property type="entry name" value="H2TH_FPG"/>
</dbReference>
<accession>A0A6J7HXK1</accession>
<evidence type="ECO:0000256" key="14">
    <source>
        <dbReference type="ARBA" id="ARBA00023295"/>
    </source>
</evidence>
<dbReference type="Gene3D" id="1.10.8.50">
    <property type="match status" value="1"/>
</dbReference>
<dbReference type="Gene3D" id="3.20.190.10">
    <property type="entry name" value="MutM-like, N-terminal"/>
    <property type="match status" value="1"/>
</dbReference>
<dbReference type="EMBL" id="CAFBOS010000234">
    <property type="protein sequence ID" value="CAB5020661.1"/>
    <property type="molecule type" value="Genomic_DNA"/>
</dbReference>